<protein>
    <submittedName>
        <fullName evidence="1">Uncharacterized protein</fullName>
    </submittedName>
</protein>
<proteinExistence type="predicted"/>
<dbReference type="Proteomes" id="UP000006196">
    <property type="component" value="Unassembled WGS sequence"/>
</dbReference>
<name>C0XQR3_CORLD</name>
<dbReference type="EMBL" id="ACHJ01000070">
    <property type="protein sequence ID" value="EEI17477.1"/>
    <property type="molecule type" value="Genomic_DNA"/>
</dbReference>
<keyword evidence="2" id="KW-1185">Reference proteome</keyword>
<reference evidence="1" key="1">
    <citation type="submission" date="2009-01" db="EMBL/GenBank/DDBJ databases">
        <authorList>
            <person name="Qin X."/>
            <person name="Bachman B."/>
            <person name="Battles P."/>
            <person name="Bell A."/>
            <person name="Bess C."/>
            <person name="Bickham C."/>
            <person name="Chaboub L."/>
            <person name="Chen D."/>
            <person name="Coyle M."/>
            <person name="Deiros D.R."/>
            <person name="Dinh H."/>
            <person name="Forbes L."/>
            <person name="Fowler G."/>
            <person name="Francisco L."/>
            <person name="Fu Q."/>
            <person name="Gubbala S."/>
            <person name="Hale W."/>
            <person name="Han Y."/>
            <person name="Hemphill L."/>
            <person name="Highlander S.K."/>
            <person name="Hirani K."/>
            <person name="Hogues M."/>
            <person name="Jackson L."/>
            <person name="Jakkamsetti A."/>
            <person name="Javaid M."/>
            <person name="Jiang H."/>
            <person name="Korchina V."/>
            <person name="Kovar C."/>
            <person name="Lara F."/>
            <person name="Lee S."/>
            <person name="Mata R."/>
            <person name="Mathew T."/>
            <person name="Moen C."/>
            <person name="Morales K."/>
            <person name="Munidasa M."/>
            <person name="Nazareth L."/>
            <person name="Ngo R."/>
            <person name="Nguyen L."/>
            <person name="Okwuonu G."/>
            <person name="Ongeri F."/>
            <person name="Patil S."/>
            <person name="Petrosino J."/>
            <person name="Pham C."/>
            <person name="Pham P."/>
            <person name="Pu L.-L."/>
            <person name="Puazo M."/>
            <person name="Raj R."/>
            <person name="Reid J."/>
            <person name="Rouhana J."/>
            <person name="Saada N."/>
            <person name="Shang Y."/>
            <person name="Simmons D."/>
            <person name="Thornton R."/>
            <person name="Warren J."/>
            <person name="Weissenberger G."/>
            <person name="Zhang J."/>
            <person name="Zhang L."/>
            <person name="Zhou C."/>
            <person name="Zhu D."/>
            <person name="Muzny D."/>
            <person name="Worley K."/>
            <person name="Gibbs R."/>
        </authorList>
    </citation>
    <scope>NUCLEOTIDE SEQUENCE [LARGE SCALE GENOMIC DNA]</scope>
    <source>
        <strain evidence="1">DSM 44291</strain>
    </source>
</reference>
<dbReference type="STRING" id="525263.HMPREF0298_0783"/>
<gene>
    <name evidence="1" type="ORF">HMPREF0298_0783</name>
</gene>
<evidence type="ECO:0000313" key="2">
    <source>
        <dbReference type="Proteomes" id="UP000006196"/>
    </source>
</evidence>
<accession>C0XQR3</accession>
<dbReference type="HOGENOM" id="CLU_3134621_0_0_11"/>
<dbReference type="AlphaFoldDB" id="C0XQR3"/>
<evidence type="ECO:0000313" key="1">
    <source>
        <dbReference type="EMBL" id="EEI17477.1"/>
    </source>
</evidence>
<comment type="caution">
    <text evidence="1">The sequence shown here is derived from an EMBL/GenBank/DDBJ whole genome shotgun (WGS) entry which is preliminary data.</text>
</comment>
<sequence>MNPGDIHDTRDTSVGSLFSDIDITNVSRKNVGFLAILLLFSSLPMVSGC</sequence>
<organism evidence="1 2">
    <name type="scientific">Corynebacterium lipophiloflavum (strain ATCC 700352 / DSM 44291 / CCUG 37336 / JCM 10383 / DMMZ 1944)</name>
    <dbReference type="NCBI Taxonomy" id="525263"/>
    <lineage>
        <taxon>Bacteria</taxon>
        <taxon>Bacillati</taxon>
        <taxon>Actinomycetota</taxon>
        <taxon>Actinomycetes</taxon>
        <taxon>Mycobacteriales</taxon>
        <taxon>Corynebacteriaceae</taxon>
        <taxon>Corynebacterium</taxon>
    </lineage>
</organism>